<dbReference type="AlphaFoldDB" id="A0A918MJW3"/>
<comment type="caution">
    <text evidence="1">The sequence shown here is derived from an EMBL/GenBank/DDBJ whole genome shotgun (WGS) entry which is preliminary data.</text>
</comment>
<organism evidence="1 2">
    <name type="scientific">Arenibacter certesii</name>
    <dbReference type="NCBI Taxonomy" id="228955"/>
    <lineage>
        <taxon>Bacteria</taxon>
        <taxon>Pseudomonadati</taxon>
        <taxon>Bacteroidota</taxon>
        <taxon>Flavobacteriia</taxon>
        <taxon>Flavobacteriales</taxon>
        <taxon>Flavobacteriaceae</taxon>
        <taxon>Arenibacter</taxon>
    </lineage>
</organism>
<reference evidence="1" key="2">
    <citation type="submission" date="2020-09" db="EMBL/GenBank/DDBJ databases">
        <authorList>
            <person name="Sun Q."/>
            <person name="Kim S."/>
        </authorList>
    </citation>
    <scope>NUCLEOTIDE SEQUENCE</scope>
    <source>
        <strain evidence="1">KCTC 12113</strain>
    </source>
</reference>
<name>A0A918MJW3_9FLAO</name>
<reference evidence="1" key="1">
    <citation type="journal article" date="2014" name="Int. J. Syst. Evol. Microbiol.">
        <title>Complete genome sequence of Corynebacterium casei LMG S-19264T (=DSM 44701T), isolated from a smear-ripened cheese.</title>
        <authorList>
            <consortium name="US DOE Joint Genome Institute (JGI-PGF)"/>
            <person name="Walter F."/>
            <person name="Albersmeier A."/>
            <person name="Kalinowski J."/>
            <person name="Ruckert C."/>
        </authorList>
    </citation>
    <scope>NUCLEOTIDE SEQUENCE</scope>
    <source>
        <strain evidence="1">KCTC 12113</strain>
    </source>
</reference>
<sequence>MYFFIFLMTKPENNIEGNDVINKPQQASMYFMKCTVAKFMLRNVDTTQQISPLFENLGTHHFSISTKIEKAQTFFNQGLKLAYAFNHAEAHRSFMEASRLDPKAAMTYWGQAYVLGPNINDALPDDERKLKSYEALMKAKKLAANASPKEQALIAALTHRYSNDLSADIAELNVAYMNAMAEVANNFPEDADVQTMYAEAVMNTTPWNY</sequence>
<protein>
    <recommendedName>
        <fullName evidence="3">Tetratricopeptide repeat protein</fullName>
    </recommendedName>
</protein>
<dbReference type="PANTHER" id="PTHR45588:SF1">
    <property type="entry name" value="WW DOMAIN-CONTAINING PROTEIN"/>
    <property type="match status" value="1"/>
</dbReference>
<evidence type="ECO:0000313" key="2">
    <source>
        <dbReference type="Proteomes" id="UP000634668"/>
    </source>
</evidence>
<accession>A0A918MJW3</accession>
<evidence type="ECO:0000313" key="1">
    <source>
        <dbReference type="EMBL" id="GGW33307.1"/>
    </source>
</evidence>
<dbReference type="PANTHER" id="PTHR45588">
    <property type="entry name" value="TPR DOMAIN-CONTAINING PROTEIN"/>
    <property type="match status" value="1"/>
</dbReference>
<keyword evidence="2" id="KW-1185">Reference proteome</keyword>
<dbReference type="Proteomes" id="UP000634668">
    <property type="component" value="Unassembled WGS sequence"/>
</dbReference>
<gene>
    <name evidence="1" type="ORF">GCM10007383_17970</name>
</gene>
<proteinExistence type="predicted"/>
<evidence type="ECO:0008006" key="3">
    <source>
        <dbReference type="Google" id="ProtNLM"/>
    </source>
</evidence>
<dbReference type="EMBL" id="BMWP01000010">
    <property type="protein sequence ID" value="GGW33307.1"/>
    <property type="molecule type" value="Genomic_DNA"/>
</dbReference>